<dbReference type="InterPro" id="IPR051553">
    <property type="entry name" value="Ran_GTPase-activating"/>
</dbReference>
<dbReference type="EMBL" id="HBNR01023010">
    <property type="protein sequence ID" value="CAE4575757.1"/>
    <property type="molecule type" value="Transcribed_RNA"/>
</dbReference>
<feature type="region of interest" description="Disordered" evidence="2">
    <location>
        <begin position="119"/>
        <end position="143"/>
    </location>
</feature>
<feature type="region of interest" description="Disordered" evidence="2">
    <location>
        <begin position="950"/>
        <end position="985"/>
    </location>
</feature>
<dbReference type="PANTHER" id="PTHR45982:SF1">
    <property type="entry name" value="REGULATOR OF CHROMOSOME CONDENSATION"/>
    <property type="match status" value="1"/>
</dbReference>
<dbReference type="PRINTS" id="PR00633">
    <property type="entry name" value="RCCNDNSATION"/>
</dbReference>
<feature type="repeat" description="RCC1" evidence="1">
    <location>
        <begin position="744"/>
        <end position="809"/>
    </location>
</feature>
<feature type="repeat" description="RCC1" evidence="1">
    <location>
        <begin position="597"/>
        <end position="650"/>
    </location>
</feature>
<feature type="region of interest" description="Disordered" evidence="2">
    <location>
        <begin position="354"/>
        <end position="374"/>
    </location>
</feature>
<dbReference type="Pfam" id="PF13540">
    <property type="entry name" value="RCC1_2"/>
    <property type="match status" value="1"/>
</dbReference>
<dbReference type="GO" id="GO:0005085">
    <property type="term" value="F:guanyl-nucleotide exchange factor activity"/>
    <property type="evidence" value="ECO:0007669"/>
    <property type="project" value="TreeGrafter"/>
</dbReference>
<reference evidence="3" key="1">
    <citation type="submission" date="2021-01" db="EMBL/GenBank/DDBJ databases">
        <authorList>
            <person name="Corre E."/>
            <person name="Pelletier E."/>
            <person name="Niang G."/>
            <person name="Scheremetjew M."/>
            <person name="Finn R."/>
            <person name="Kale V."/>
            <person name="Holt S."/>
            <person name="Cochrane G."/>
            <person name="Meng A."/>
            <person name="Brown T."/>
            <person name="Cohen L."/>
        </authorList>
    </citation>
    <scope>NUCLEOTIDE SEQUENCE</scope>
    <source>
        <strain evidence="3">CCMP3105</strain>
    </source>
</reference>
<dbReference type="PROSITE" id="PS00626">
    <property type="entry name" value="RCC1_2"/>
    <property type="match status" value="2"/>
</dbReference>
<gene>
    <name evidence="3" type="ORF">AMON00008_LOCUS15377</name>
</gene>
<dbReference type="AlphaFoldDB" id="A0A7S4UW88"/>
<sequence>MSSQLRVEMAMPVLRRVRPVTESAFAAEPVRLLGPDKVRQPEVNVVRASYFKTRGSTALEGTVADALVMTKSCTCSPPDAAVAASILVDGNLSLYPCWQRCHKSGRPEEHARQECESLKPAQVGPPGAAAGEAPKRAAPGVPAVGPGADGPLVAPSLSTAIAAAVLVSKEAQDKRFPQHRMRRARDLLRFAQWLLLAVLHQVYCGASLLPVLPEHPEKHSAGVHSTEAGEGCLTAALGAVLHVLQAVLSLLEGLSTCPAELLVAMWTLRAYAREKQCQIDECFADYLQALSLIDEAWGDPRKRGGRGHPFALLLTWKLGLISYSRGDAKSIDKFADYFRTLSLYHGHGSPFAWGPPAEPSADNREAERSPTRGRSARLGQRELGLLLRASEACVWAGGAFWAWWRRNDVLNFASEGLAVPGTAAAKPGDEGAAARARRSLPAPEDGVTAELQEVRRGTIFAFGSNHQGQLGVGVPTTRPPCGGGAGDAATGPPLGSATGTSCCSTCGRRCGGAGPDLWWSGRPIRIMALKECRMKDVACGEAHCVALDMEGQLFAWGCDEAGQVVHLPVPISPPGTPVCFAAVACGAHFSVALDRGGSIWVWGASEGGVLGLGPPRLEKQGHPARLGRLATGPCTAVTCGSYHTMAITCNGELYSWGRAEGGQLGIAEPRVIAHIELRGLDDTCVCEPLRVFFAEGDGGGGAHSNTDGLEDVCGEVANSGCKDSVRVRQVAGGDVHSCALDFNGQVWSWGWGEFGQLGLGFSAASYSLGVGGASSKRLTPQKIKQEHFGSMVIKSIACGGAFSAALGEAGRSSFGYDGNLFMWGANEVGQCALPPKKPVEVAVPTKVKSLSHTAVRSIACGGAHAAAIDVAGRAYSWGSAQYGQLGSFDPPKTFRPPPAFDACEAGGGAVSRHQPTQIQSVSRLHIMKAACGLHHTLLISQVSGESVARRAGRGAAEAQRRSRGSADAESTGEPSPGAHVPAVAA</sequence>
<dbReference type="Gene3D" id="2.130.10.30">
    <property type="entry name" value="Regulator of chromosome condensation 1/beta-lactamase-inhibitor protein II"/>
    <property type="match status" value="2"/>
</dbReference>
<proteinExistence type="predicted"/>
<feature type="compositionally biased region" description="Low complexity" evidence="2">
    <location>
        <begin position="423"/>
        <end position="434"/>
    </location>
</feature>
<feature type="repeat" description="RCC1" evidence="1">
    <location>
        <begin position="551"/>
        <end position="596"/>
    </location>
</feature>
<feature type="repeat" description="RCC1" evidence="1">
    <location>
        <begin position="872"/>
        <end position="942"/>
    </location>
</feature>
<evidence type="ECO:0000256" key="2">
    <source>
        <dbReference type="SAM" id="MobiDB-lite"/>
    </source>
</evidence>
<dbReference type="PROSITE" id="PS50012">
    <property type="entry name" value="RCC1_3"/>
    <property type="match status" value="7"/>
</dbReference>
<protein>
    <submittedName>
        <fullName evidence="3">Uncharacterized protein</fullName>
    </submittedName>
</protein>
<feature type="repeat" description="RCC1" evidence="1">
    <location>
        <begin position="457"/>
        <end position="550"/>
    </location>
</feature>
<dbReference type="GO" id="GO:0005737">
    <property type="term" value="C:cytoplasm"/>
    <property type="evidence" value="ECO:0007669"/>
    <property type="project" value="TreeGrafter"/>
</dbReference>
<feature type="repeat" description="RCC1" evidence="1">
    <location>
        <begin position="818"/>
        <end position="871"/>
    </location>
</feature>
<dbReference type="PANTHER" id="PTHR45982">
    <property type="entry name" value="REGULATOR OF CHROMOSOME CONDENSATION"/>
    <property type="match status" value="1"/>
</dbReference>
<accession>A0A7S4UW88</accession>
<organism evidence="3">
    <name type="scientific">Alexandrium monilatum</name>
    <dbReference type="NCBI Taxonomy" id="311494"/>
    <lineage>
        <taxon>Eukaryota</taxon>
        <taxon>Sar</taxon>
        <taxon>Alveolata</taxon>
        <taxon>Dinophyceae</taxon>
        <taxon>Gonyaulacales</taxon>
        <taxon>Pyrocystaceae</taxon>
        <taxon>Alexandrium</taxon>
    </lineage>
</organism>
<evidence type="ECO:0000313" key="3">
    <source>
        <dbReference type="EMBL" id="CAE4575757.1"/>
    </source>
</evidence>
<feature type="region of interest" description="Disordered" evidence="2">
    <location>
        <begin position="423"/>
        <end position="446"/>
    </location>
</feature>
<name>A0A7S4UW88_9DINO</name>
<dbReference type="Pfam" id="PF00415">
    <property type="entry name" value="RCC1"/>
    <property type="match status" value="4"/>
</dbReference>
<dbReference type="InterPro" id="IPR009091">
    <property type="entry name" value="RCC1/BLIP-II"/>
</dbReference>
<dbReference type="InterPro" id="IPR000408">
    <property type="entry name" value="Reg_chr_condens"/>
</dbReference>
<feature type="repeat" description="RCC1" evidence="1">
    <location>
        <begin position="651"/>
        <end position="743"/>
    </location>
</feature>
<feature type="compositionally biased region" description="Basic and acidic residues" evidence="2">
    <location>
        <begin position="361"/>
        <end position="370"/>
    </location>
</feature>
<feature type="compositionally biased region" description="Low complexity" evidence="2">
    <location>
        <begin position="120"/>
        <end position="143"/>
    </location>
</feature>
<evidence type="ECO:0000256" key="1">
    <source>
        <dbReference type="PROSITE-ProRule" id="PRU00235"/>
    </source>
</evidence>
<dbReference type="SUPFAM" id="SSF50985">
    <property type="entry name" value="RCC1/BLIP-II"/>
    <property type="match status" value="1"/>
</dbReference>